<organism evidence="3 4">
    <name type="scientific">Streptomyces genisteinicus</name>
    <dbReference type="NCBI Taxonomy" id="2768068"/>
    <lineage>
        <taxon>Bacteria</taxon>
        <taxon>Bacillati</taxon>
        <taxon>Actinomycetota</taxon>
        <taxon>Actinomycetes</taxon>
        <taxon>Kitasatosporales</taxon>
        <taxon>Streptomycetaceae</taxon>
        <taxon>Streptomyces</taxon>
    </lineage>
</organism>
<feature type="transmembrane region" description="Helical" evidence="2">
    <location>
        <begin position="111"/>
        <end position="132"/>
    </location>
</feature>
<dbReference type="KEGG" id="sgj:IAG43_07350"/>
<reference evidence="3 4" key="1">
    <citation type="submission" date="2020-08" db="EMBL/GenBank/DDBJ databases">
        <title>A novel species.</title>
        <authorList>
            <person name="Gao J."/>
        </authorList>
    </citation>
    <scope>NUCLEOTIDE SEQUENCE [LARGE SCALE GENOMIC DNA]</scope>
    <source>
        <strain evidence="3 4">CRPJ-33</strain>
    </source>
</reference>
<evidence type="ECO:0000313" key="3">
    <source>
        <dbReference type="EMBL" id="QNP62772.1"/>
    </source>
</evidence>
<feature type="transmembrane region" description="Helical" evidence="2">
    <location>
        <begin position="59"/>
        <end position="81"/>
    </location>
</feature>
<feature type="region of interest" description="Disordered" evidence="1">
    <location>
        <begin position="268"/>
        <end position="302"/>
    </location>
</feature>
<evidence type="ECO:0000256" key="1">
    <source>
        <dbReference type="SAM" id="MobiDB-lite"/>
    </source>
</evidence>
<gene>
    <name evidence="3" type="ORF">IAG43_07350</name>
</gene>
<keyword evidence="4" id="KW-1185">Reference proteome</keyword>
<sequence>MPFTLSHAAAVLPGVRRDGTARGPLLASALVLGSLAPDMTYFAASFVPGAMEFGTVTHGPAGVLTVDVAVTALLVALWLVVRDPLVALLPRTWRGRVHAVLRGRPWRTRPLPVVAFWFWVSAVLGASTHVVWDAFTHIDRWGVRLVPVLDETVAGFPLYTFTQYGSSALALVALAWFAVSALRRAEPVAVPSPPVLGRAARRAAWTLIALCVLGGTVHRCLRWYQYWGAVETPLDIIPTACFGAGAGLAVGLLLYAAAVRLGAGTVEPPPASGTQCAADSQSGPTPTETSSGARNATADDIS</sequence>
<dbReference type="Pfam" id="PF13803">
    <property type="entry name" value="DUF4184"/>
    <property type="match status" value="1"/>
</dbReference>
<feature type="transmembrane region" description="Helical" evidence="2">
    <location>
        <begin position="25"/>
        <end position="47"/>
    </location>
</feature>
<name>A0A7H0HQF6_9ACTN</name>
<feature type="transmembrane region" description="Helical" evidence="2">
    <location>
        <begin position="164"/>
        <end position="182"/>
    </location>
</feature>
<evidence type="ECO:0000256" key="2">
    <source>
        <dbReference type="SAM" id="Phobius"/>
    </source>
</evidence>
<dbReference type="EMBL" id="CP060825">
    <property type="protein sequence ID" value="QNP62772.1"/>
    <property type="molecule type" value="Genomic_DNA"/>
</dbReference>
<accession>A0A7H0HQF6</accession>
<feature type="compositionally biased region" description="Polar residues" evidence="1">
    <location>
        <begin position="272"/>
        <end position="294"/>
    </location>
</feature>
<proteinExistence type="predicted"/>
<feature type="transmembrane region" description="Helical" evidence="2">
    <location>
        <begin position="203"/>
        <end position="224"/>
    </location>
</feature>
<dbReference type="RefSeq" id="WP_187739951.1">
    <property type="nucleotide sequence ID" value="NZ_CP060825.1"/>
</dbReference>
<dbReference type="InterPro" id="IPR025238">
    <property type="entry name" value="DUF4184"/>
</dbReference>
<dbReference type="Proteomes" id="UP000516230">
    <property type="component" value="Chromosome"/>
</dbReference>
<evidence type="ECO:0000313" key="4">
    <source>
        <dbReference type="Proteomes" id="UP000516230"/>
    </source>
</evidence>
<keyword evidence="2" id="KW-0812">Transmembrane</keyword>
<protein>
    <submittedName>
        <fullName evidence="3">DUF4184 family protein</fullName>
    </submittedName>
</protein>
<keyword evidence="2" id="KW-1133">Transmembrane helix</keyword>
<feature type="transmembrane region" description="Helical" evidence="2">
    <location>
        <begin position="236"/>
        <end position="258"/>
    </location>
</feature>
<dbReference type="AlphaFoldDB" id="A0A7H0HQF6"/>
<keyword evidence="2" id="KW-0472">Membrane</keyword>